<dbReference type="RefSeq" id="WP_354022981.1">
    <property type="nucleotide sequence ID" value="NZ_JBEPSJ010000001.1"/>
</dbReference>
<evidence type="ECO:0000313" key="3">
    <source>
        <dbReference type="EMBL" id="MET4580770.1"/>
    </source>
</evidence>
<evidence type="ECO:0000256" key="1">
    <source>
        <dbReference type="SAM" id="MobiDB-lite"/>
    </source>
</evidence>
<dbReference type="PANTHER" id="PTHR39200">
    <property type="entry name" value="HYPOTHETICAL EXPORTED PROTEIN"/>
    <property type="match status" value="1"/>
</dbReference>
<sequence length="236" mass="23746">MLARILGLTTVGAAVIVAVGGCALLPDAGPPVTREQRVGEASAVMLRTSGDLVVTRGDAASLTTTASERAFEALTFEVVDGVLMLDSDGPMMPGLGRVRYELTLPQLDSIGVEGSGDVEADFSGAREVEIEIRGSGDVTGDSLEADSVVVSVSGSGDVRLSGETAEQSVTIRGSGDYLGRGLTSDTATISIAGSGDAEVHATDTLDVSIAGSGSVRHTGGARVDSDVAGSGDVSEF</sequence>
<evidence type="ECO:0000313" key="4">
    <source>
        <dbReference type="Proteomes" id="UP001549257"/>
    </source>
</evidence>
<keyword evidence="4" id="KW-1185">Reference proteome</keyword>
<dbReference type="Proteomes" id="UP001549257">
    <property type="component" value="Unassembled WGS sequence"/>
</dbReference>
<evidence type="ECO:0000259" key="2">
    <source>
        <dbReference type="Pfam" id="PF10988"/>
    </source>
</evidence>
<organism evidence="3 4">
    <name type="scientific">Conyzicola nivalis</name>
    <dbReference type="NCBI Taxonomy" id="1477021"/>
    <lineage>
        <taxon>Bacteria</taxon>
        <taxon>Bacillati</taxon>
        <taxon>Actinomycetota</taxon>
        <taxon>Actinomycetes</taxon>
        <taxon>Micrococcales</taxon>
        <taxon>Microbacteriaceae</taxon>
        <taxon>Conyzicola</taxon>
    </lineage>
</organism>
<dbReference type="Gene3D" id="2.160.20.120">
    <property type="match status" value="1"/>
</dbReference>
<dbReference type="Pfam" id="PF10988">
    <property type="entry name" value="DUF2807"/>
    <property type="match status" value="1"/>
</dbReference>
<dbReference type="EMBL" id="JBEPSJ010000001">
    <property type="protein sequence ID" value="MET4580770.1"/>
    <property type="molecule type" value="Genomic_DNA"/>
</dbReference>
<dbReference type="InterPro" id="IPR021255">
    <property type="entry name" value="DUF2807"/>
</dbReference>
<gene>
    <name evidence="3" type="ORF">ABIE21_000260</name>
</gene>
<dbReference type="PROSITE" id="PS51257">
    <property type="entry name" value="PROKAR_LIPOPROTEIN"/>
    <property type="match status" value="1"/>
</dbReference>
<comment type="caution">
    <text evidence="3">The sequence shown here is derived from an EMBL/GenBank/DDBJ whole genome shotgun (WGS) entry which is preliminary data.</text>
</comment>
<dbReference type="PANTHER" id="PTHR39200:SF1">
    <property type="entry name" value="AUTO-TRANSPORTER ADHESIN HEAD GIN DOMAIN-CONTAINING PROTEIN-RELATED"/>
    <property type="match status" value="1"/>
</dbReference>
<name>A0ABV2QJI3_9MICO</name>
<reference evidence="3 4" key="1">
    <citation type="submission" date="2024-06" db="EMBL/GenBank/DDBJ databases">
        <title>Sorghum-associated microbial communities from plants grown in Nebraska, USA.</title>
        <authorList>
            <person name="Schachtman D."/>
        </authorList>
    </citation>
    <scope>NUCLEOTIDE SEQUENCE [LARGE SCALE GENOMIC DNA]</scope>
    <source>
        <strain evidence="3 4">2857</strain>
    </source>
</reference>
<accession>A0ABV2QJI3</accession>
<feature type="domain" description="Putative auto-transporter adhesin head GIN" evidence="2">
    <location>
        <begin position="44"/>
        <end position="220"/>
    </location>
</feature>
<proteinExistence type="predicted"/>
<feature type="region of interest" description="Disordered" evidence="1">
    <location>
        <begin position="213"/>
        <end position="236"/>
    </location>
</feature>
<protein>
    <recommendedName>
        <fullName evidence="2">Putative auto-transporter adhesin head GIN domain-containing protein</fullName>
    </recommendedName>
</protein>